<dbReference type="SUPFAM" id="SSF53822">
    <property type="entry name" value="Periplasmic binding protein-like I"/>
    <property type="match status" value="1"/>
</dbReference>
<dbReference type="GO" id="GO:0005524">
    <property type="term" value="F:ATP binding"/>
    <property type="evidence" value="ECO:0007669"/>
    <property type="project" value="InterPro"/>
</dbReference>
<dbReference type="GO" id="GO:0035556">
    <property type="term" value="P:intracellular signal transduction"/>
    <property type="evidence" value="ECO:0007669"/>
    <property type="project" value="InterPro"/>
</dbReference>
<evidence type="ECO:0000256" key="11">
    <source>
        <dbReference type="SAM" id="MobiDB-lite"/>
    </source>
</evidence>
<dbReference type="GO" id="GO:0007168">
    <property type="term" value="P:receptor guanylyl cyclase signaling pathway"/>
    <property type="evidence" value="ECO:0007669"/>
    <property type="project" value="TreeGrafter"/>
</dbReference>
<evidence type="ECO:0000256" key="3">
    <source>
        <dbReference type="ARBA" id="ARBA00012202"/>
    </source>
</evidence>
<comment type="catalytic activity">
    <reaction evidence="1">
        <text>GTP = 3',5'-cyclic GMP + diphosphate</text>
        <dbReference type="Rhea" id="RHEA:13665"/>
        <dbReference type="ChEBI" id="CHEBI:33019"/>
        <dbReference type="ChEBI" id="CHEBI:37565"/>
        <dbReference type="ChEBI" id="CHEBI:57746"/>
        <dbReference type="EC" id="4.6.1.2"/>
    </reaction>
</comment>
<dbReference type="Pfam" id="PF00211">
    <property type="entry name" value="Guanylate_cyc"/>
    <property type="match status" value="1"/>
</dbReference>
<dbReference type="InterPro" id="IPR029787">
    <property type="entry name" value="Nucleotide_cyclase"/>
</dbReference>
<gene>
    <name evidence="15" type="ORF">BV898_03707</name>
</gene>
<keyword evidence="16" id="KW-1185">Reference proteome</keyword>
<evidence type="ECO:0000256" key="9">
    <source>
        <dbReference type="ARBA" id="ARBA00023239"/>
    </source>
</evidence>
<dbReference type="PANTHER" id="PTHR11920">
    <property type="entry name" value="GUANYLYL CYCLASE"/>
    <property type="match status" value="1"/>
</dbReference>
<dbReference type="PROSITE" id="PS50125">
    <property type="entry name" value="GUANYLATE_CYCLASE_2"/>
    <property type="match status" value="1"/>
</dbReference>
<dbReference type="AlphaFoldDB" id="A0A1W0X3W4"/>
<keyword evidence="7 12" id="KW-0472">Membrane</keyword>
<keyword evidence="5" id="KW-0547">Nucleotide-binding</keyword>
<dbReference type="InterPro" id="IPR000719">
    <property type="entry name" value="Prot_kinase_dom"/>
</dbReference>
<proteinExistence type="predicted"/>
<dbReference type="SUPFAM" id="SSF56112">
    <property type="entry name" value="Protein kinase-like (PK-like)"/>
    <property type="match status" value="1"/>
</dbReference>
<feature type="transmembrane region" description="Helical" evidence="12">
    <location>
        <begin position="6"/>
        <end position="26"/>
    </location>
</feature>
<feature type="transmembrane region" description="Helical" evidence="12">
    <location>
        <begin position="234"/>
        <end position="254"/>
    </location>
</feature>
<evidence type="ECO:0000256" key="4">
    <source>
        <dbReference type="ARBA" id="ARBA00022692"/>
    </source>
</evidence>
<evidence type="ECO:0000313" key="15">
    <source>
        <dbReference type="EMBL" id="OQV22205.1"/>
    </source>
</evidence>
<dbReference type="GO" id="GO:0004016">
    <property type="term" value="F:adenylate cyclase activity"/>
    <property type="evidence" value="ECO:0007669"/>
    <property type="project" value="TreeGrafter"/>
</dbReference>
<dbReference type="EMBL" id="MTYJ01000018">
    <property type="protein sequence ID" value="OQV22205.1"/>
    <property type="molecule type" value="Genomic_DNA"/>
</dbReference>
<dbReference type="GO" id="GO:0004383">
    <property type="term" value="F:guanylate cyclase activity"/>
    <property type="evidence" value="ECO:0007669"/>
    <property type="project" value="UniProtKB-EC"/>
</dbReference>
<dbReference type="Pfam" id="PF00069">
    <property type="entry name" value="Pkinase"/>
    <property type="match status" value="1"/>
</dbReference>
<evidence type="ECO:0000259" key="14">
    <source>
        <dbReference type="PROSITE" id="PS50125"/>
    </source>
</evidence>
<protein>
    <recommendedName>
        <fullName evidence="3">guanylate cyclase</fullName>
        <ecNumber evidence="3">4.6.1.2</ecNumber>
    </recommendedName>
</protein>
<organism evidence="15 16">
    <name type="scientific">Hypsibius exemplaris</name>
    <name type="common">Freshwater tardigrade</name>
    <dbReference type="NCBI Taxonomy" id="2072580"/>
    <lineage>
        <taxon>Eukaryota</taxon>
        <taxon>Metazoa</taxon>
        <taxon>Ecdysozoa</taxon>
        <taxon>Tardigrada</taxon>
        <taxon>Eutardigrada</taxon>
        <taxon>Parachela</taxon>
        <taxon>Hypsibioidea</taxon>
        <taxon>Hypsibiidae</taxon>
        <taxon>Hypsibius</taxon>
    </lineage>
</organism>
<comment type="caution">
    <text evidence="15">The sequence shown here is derived from an EMBL/GenBank/DDBJ whole genome shotgun (WGS) entry which is preliminary data.</text>
</comment>
<dbReference type="SUPFAM" id="SSF55073">
    <property type="entry name" value="Nucleotide cyclase"/>
    <property type="match status" value="1"/>
</dbReference>
<dbReference type="CDD" id="cd07302">
    <property type="entry name" value="CHD"/>
    <property type="match status" value="1"/>
</dbReference>
<keyword evidence="4 12" id="KW-0812">Transmembrane</keyword>
<evidence type="ECO:0000256" key="10">
    <source>
        <dbReference type="ARBA" id="ARBA00023293"/>
    </source>
</evidence>
<dbReference type="Proteomes" id="UP000192578">
    <property type="component" value="Unassembled WGS sequence"/>
</dbReference>
<keyword evidence="15" id="KW-0675">Receptor</keyword>
<evidence type="ECO:0000256" key="1">
    <source>
        <dbReference type="ARBA" id="ARBA00001436"/>
    </source>
</evidence>
<dbReference type="SMART" id="SM00044">
    <property type="entry name" value="CYCc"/>
    <property type="match status" value="1"/>
</dbReference>
<keyword evidence="8" id="KW-0325">Glycoprotein</keyword>
<dbReference type="GO" id="GO:0001653">
    <property type="term" value="F:peptide receptor activity"/>
    <property type="evidence" value="ECO:0007669"/>
    <property type="project" value="TreeGrafter"/>
</dbReference>
<keyword evidence="10" id="KW-0141">cGMP biosynthesis</keyword>
<sequence length="1047" mass="117697">MSPSSFLFIIGGVAVILRVVSGTLVVPFDISNIVVGDGELYGRSTTSPAYDVALERARQLYPRIFRDFRSITHYHEGKYASCTDSEGEMLVLLSGLYDSDEREYKGNTSRKQFAISPGCSGEIFALGDLGRDTMLWDDARFPTLLTLGPSAHYSVIQAVLELLRLFRWNDLSVIADDMSQDNLFYPLLTLHLNSIHDFISVPGSGVTTLTLHVDSTVSMSFEDRLKEAATHSSIIMIVSASLEVYLTFLVFLILQLNQYPLYDGPLAEREALLIQEVSDVLPFVFELTPPPLTTGFGKEWEKIANRSRDVYNHTIRADLALSAVQLSAYDSLLILAQVINETYDILPALPANDFISRFRNRTFTAHLSGPMVISRTGRRMSSTYVRLYSPHKRGFVDRWKRTSDGVLMEMAPPINWEQQWKGHKWPAVSKSQCRELLLGQDCLPVEGIVNANYWWFTLISFPAAAFVSAFAVIKLGAKLVAKDNAWWKVDADDVNFDGAADGTNPIPPYRLAIRGLAVNLISLDGRELIFQHACYKKKEIVQVIRFNWNGPFRAVHKNKASMKLLKQIRSLDHPNLAYFYGFALTKTSPMQMYYVTESPKKGFLRNLIDSNSLAFNWDLRASLIWDLLRGLRYIHASPLRYHGVLAFFNLIIDEHFTLKIDRVGGVHFYHSSVRSVEERTSVFPIMRIGNLWMAPEAMDVIPEEGLINLPPPGPAADIFSLGVILYEMSTRNPPFNVDIVNITAIKDKIREIRLGQLDVEAYPMEEYGTPQVVISEIKRCWSFNPASRPTIEDMTRILDRLHPGTDISVAEGILRKLAQYSQELEATVVARKEALYLEMVRVDALLSNVLPKSIVQKLRNGEVLVPDYFSSVTVMLSDIPAFNKMVAKCQPFSIVDLLHRLYSAMDQVIDQHDAYKVETIKDSYMVASGLPIRNGDRHASEIAQVALAFLTVSSKISSPEEYAEHCPNIRLRIGLNTGPCVAAVIGQKQPHYCLVGDTVNTASRMETHGEVELNDEYTWTSIVSSVDSRRRNDNAPIGDSNHATDSI</sequence>
<evidence type="ECO:0000256" key="8">
    <source>
        <dbReference type="ARBA" id="ARBA00023180"/>
    </source>
</evidence>
<keyword evidence="6 12" id="KW-1133">Transmembrane helix</keyword>
<dbReference type="Gene3D" id="6.10.250.780">
    <property type="match status" value="1"/>
</dbReference>
<dbReference type="Gene3D" id="1.10.510.10">
    <property type="entry name" value="Transferase(Phosphotransferase) domain 1"/>
    <property type="match status" value="1"/>
</dbReference>
<dbReference type="OrthoDB" id="4062651at2759"/>
<dbReference type="GO" id="GO:0005886">
    <property type="term" value="C:plasma membrane"/>
    <property type="evidence" value="ECO:0007669"/>
    <property type="project" value="TreeGrafter"/>
</dbReference>
<comment type="subcellular location">
    <subcellularLocation>
        <location evidence="2">Membrane</location>
        <topology evidence="2">Single-pass membrane protein</topology>
    </subcellularLocation>
</comment>
<dbReference type="InterPro" id="IPR011009">
    <property type="entry name" value="Kinase-like_dom_sf"/>
</dbReference>
<dbReference type="InterPro" id="IPR001054">
    <property type="entry name" value="A/G_cyclase"/>
</dbReference>
<evidence type="ECO:0000256" key="6">
    <source>
        <dbReference type="ARBA" id="ARBA00022989"/>
    </source>
</evidence>
<feature type="domain" description="Protein kinase" evidence="13">
    <location>
        <begin position="455"/>
        <end position="805"/>
    </location>
</feature>
<feature type="domain" description="Guanylate cyclase" evidence="14">
    <location>
        <begin position="873"/>
        <end position="1006"/>
    </location>
</feature>
<dbReference type="Gene3D" id="3.30.70.1230">
    <property type="entry name" value="Nucleotide cyclase"/>
    <property type="match status" value="1"/>
</dbReference>
<dbReference type="PANTHER" id="PTHR11920:SF501">
    <property type="entry name" value="GUANYLATE CYCLASE 32E"/>
    <property type="match status" value="1"/>
</dbReference>
<reference evidence="16" key="1">
    <citation type="submission" date="2017-01" db="EMBL/GenBank/DDBJ databases">
        <title>Comparative genomics of anhydrobiosis in the tardigrade Hypsibius dujardini.</title>
        <authorList>
            <person name="Yoshida Y."/>
            <person name="Koutsovoulos G."/>
            <person name="Laetsch D."/>
            <person name="Stevens L."/>
            <person name="Kumar S."/>
            <person name="Horikawa D."/>
            <person name="Ishino K."/>
            <person name="Komine S."/>
            <person name="Tomita M."/>
            <person name="Blaxter M."/>
            <person name="Arakawa K."/>
        </authorList>
    </citation>
    <scope>NUCLEOTIDE SEQUENCE [LARGE SCALE GENOMIC DNA]</scope>
    <source>
        <strain evidence="16">Z151</strain>
    </source>
</reference>
<evidence type="ECO:0000256" key="5">
    <source>
        <dbReference type="ARBA" id="ARBA00022741"/>
    </source>
</evidence>
<evidence type="ECO:0000313" key="16">
    <source>
        <dbReference type="Proteomes" id="UP000192578"/>
    </source>
</evidence>
<dbReference type="EC" id="4.6.1.2" evidence="3"/>
<dbReference type="PROSITE" id="PS50011">
    <property type="entry name" value="PROTEIN_KINASE_DOM"/>
    <property type="match status" value="1"/>
</dbReference>
<dbReference type="InterPro" id="IPR028082">
    <property type="entry name" value="Peripla_BP_I"/>
</dbReference>
<evidence type="ECO:0000256" key="7">
    <source>
        <dbReference type="ARBA" id="ARBA00023136"/>
    </source>
</evidence>
<evidence type="ECO:0000256" key="2">
    <source>
        <dbReference type="ARBA" id="ARBA00004167"/>
    </source>
</evidence>
<dbReference type="GO" id="GO:0004672">
    <property type="term" value="F:protein kinase activity"/>
    <property type="evidence" value="ECO:0007669"/>
    <property type="project" value="InterPro"/>
</dbReference>
<keyword evidence="9" id="KW-0456">Lyase</keyword>
<name>A0A1W0X3W4_HYPEX</name>
<evidence type="ECO:0000259" key="13">
    <source>
        <dbReference type="PROSITE" id="PS50011"/>
    </source>
</evidence>
<feature type="region of interest" description="Disordered" evidence="11">
    <location>
        <begin position="1028"/>
        <end position="1047"/>
    </location>
</feature>
<accession>A0A1W0X3W4</accession>
<evidence type="ECO:0000256" key="12">
    <source>
        <dbReference type="SAM" id="Phobius"/>
    </source>
</evidence>
<dbReference type="InterPro" id="IPR050401">
    <property type="entry name" value="Cyclic_nucleotide_synthase"/>
</dbReference>